<protein>
    <submittedName>
        <fullName evidence="2">Uncharacterized protein</fullName>
    </submittedName>
</protein>
<dbReference type="EMBL" id="JXXE01000369">
    <property type="protein sequence ID" value="KIZ40217.1"/>
    <property type="molecule type" value="Genomic_DNA"/>
</dbReference>
<proteinExistence type="predicted"/>
<sequence length="108" mass="11652">MPRLAILFMLALAFAATEFAAPTQAADLAARHARPRPSSIGMIFADPVVVVAEPAGTPFVYAPLVDIPPLVNGYYGKVNSYYYSSYYGTPSQAIYGRLPYACGLYGYC</sequence>
<reference evidence="2 3" key="1">
    <citation type="submission" date="2014-11" db="EMBL/GenBank/DDBJ databases">
        <title>Genomics and ecophysiology of heterotrophic nitrogen fixing bacteria isolated from estuarine surface water.</title>
        <authorList>
            <person name="Bentzon-Tilia M."/>
            <person name="Severin I."/>
            <person name="Hansen L.H."/>
            <person name="Riemann L."/>
        </authorList>
    </citation>
    <scope>NUCLEOTIDE SEQUENCE [LARGE SCALE GENOMIC DNA]</scope>
    <source>
        <strain evidence="2 3">BAL398</strain>
    </source>
</reference>
<dbReference type="Proteomes" id="UP000032515">
    <property type="component" value="Unassembled WGS sequence"/>
</dbReference>
<feature type="chain" id="PRO_5002319653" evidence="1">
    <location>
        <begin position="21"/>
        <end position="108"/>
    </location>
</feature>
<organism evidence="2 3">
    <name type="scientific">Rhodopseudomonas palustris</name>
    <dbReference type="NCBI Taxonomy" id="1076"/>
    <lineage>
        <taxon>Bacteria</taxon>
        <taxon>Pseudomonadati</taxon>
        <taxon>Pseudomonadota</taxon>
        <taxon>Alphaproteobacteria</taxon>
        <taxon>Hyphomicrobiales</taxon>
        <taxon>Nitrobacteraceae</taxon>
        <taxon>Rhodopseudomonas</taxon>
    </lineage>
</organism>
<dbReference type="RefSeq" id="WP_052628983.1">
    <property type="nucleotide sequence ID" value="NZ_JXXE01000369.1"/>
</dbReference>
<gene>
    <name evidence="2" type="ORF">OO17_18280</name>
</gene>
<evidence type="ECO:0000313" key="3">
    <source>
        <dbReference type="Proteomes" id="UP000032515"/>
    </source>
</evidence>
<comment type="caution">
    <text evidence="2">The sequence shown here is derived from an EMBL/GenBank/DDBJ whole genome shotgun (WGS) entry which is preliminary data.</text>
</comment>
<evidence type="ECO:0000313" key="2">
    <source>
        <dbReference type="EMBL" id="KIZ40217.1"/>
    </source>
</evidence>
<evidence type="ECO:0000256" key="1">
    <source>
        <dbReference type="SAM" id="SignalP"/>
    </source>
</evidence>
<name>A0A0D7EL99_RHOPL</name>
<dbReference type="OrthoDB" id="8265366at2"/>
<feature type="signal peptide" evidence="1">
    <location>
        <begin position="1"/>
        <end position="20"/>
    </location>
</feature>
<dbReference type="PATRIC" id="fig|1076.23.peg.4079"/>
<accession>A0A0D7EL99</accession>
<keyword evidence="1" id="KW-0732">Signal</keyword>
<dbReference type="AlphaFoldDB" id="A0A0D7EL99"/>